<organism evidence="3">
    <name type="scientific">candidate division WOR-3 bacterium</name>
    <dbReference type="NCBI Taxonomy" id="2052148"/>
    <lineage>
        <taxon>Bacteria</taxon>
        <taxon>Bacteria division WOR-3</taxon>
    </lineage>
</organism>
<dbReference type="CDD" id="cd02947">
    <property type="entry name" value="TRX_family"/>
    <property type="match status" value="1"/>
</dbReference>
<dbReference type="GO" id="GO:0045454">
    <property type="term" value="P:cell redox homeostasis"/>
    <property type="evidence" value="ECO:0007669"/>
    <property type="project" value="TreeGrafter"/>
</dbReference>
<dbReference type="Gene3D" id="6.10.140.970">
    <property type="match status" value="1"/>
</dbReference>
<feature type="transmembrane region" description="Helical" evidence="1">
    <location>
        <begin position="6"/>
        <end position="23"/>
    </location>
</feature>
<dbReference type="PROSITE" id="PS51352">
    <property type="entry name" value="THIOREDOXIN_2"/>
    <property type="match status" value="1"/>
</dbReference>
<dbReference type="GO" id="GO:0005829">
    <property type="term" value="C:cytosol"/>
    <property type="evidence" value="ECO:0007669"/>
    <property type="project" value="TreeGrafter"/>
</dbReference>
<evidence type="ECO:0000259" key="2">
    <source>
        <dbReference type="PROSITE" id="PS51352"/>
    </source>
</evidence>
<dbReference type="PANTHER" id="PTHR45663">
    <property type="entry name" value="GEO12009P1"/>
    <property type="match status" value="1"/>
</dbReference>
<dbReference type="SUPFAM" id="SSF52833">
    <property type="entry name" value="Thioredoxin-like"/>
    <property type="match status" value="1"/>
</dbReference>
<dbReference type="Pfam" id="PF00085">
    <property type="entry name" value="Thioredoxin"/>
    <property type="match status" value="1"/>
</dbReference>
<dbReference type="AlphaFoldDB" id="A0A7V4CII1"/>
<dbReference type="InterPro" id="IPR013766">
    <property type="entry name" value="Thioredoxin_domain"/>
</dbReference>
<accession>A0A7V4CII1</accession>
<dbReference type="PANTHER" id="PTHR45663:SF11">
    <property type="entry name" value="GEO12009P1"/>
    <property type="match status" value="1"/>
</dbReference>
<dbReference type="InterPro" id="IPR027304">
    <property type="entry name" value="Trigger_fact/SurA_dom_sf"/>
</dbReference>
<keyword evidence="1" id="KW-1133">Transmembrane helix</keyword>
<proteinExistence type="predicted"/>
<dbReference type="InterPro" id="IPR036249">
    <property type="entry name" value="Thioredoxin-like_sf"/>
</dbReference>
<protein>
    <recommendedName>
        <fullName evidence="2">Thioredoxin domain-containing protein</fullName>
    </recommendedName>
</protein>
<keyword evidence="1" id="KW-0812">Transmembrane</keyword>
<dbReference type="SUPFAM" id="SSF109998">
    <property type="entry name" value="Triger factor/SurA peptide-binding domain-like"/>
    <property type="match status" value="1"/>
</dbReference>
<dbReference type="GO" id="GO:0015035">
    <property type="term" value="F:protein-disulfide reductase activity"/>
    <property type="evidence" value="ECO:0007669"/>
    <property type="project" value="TreeGrafter"/>
</dbReference>
<evidence type="ECO:0000313" key="3">
    <source>
        <dbReference type="EMBL" id="HGQ55683.1"/>
    </source>
</evidence>
<sequence>MKNKGRFLVIIGLTILIILTIFLKRKTETSPIKKVEEKTAQITEKPLSETLSVTTEKETLFKSPQEKTEKDYLAIVNNFKITKEYLEKILQLLPEQYKEIYKNDKLSFLEELIVRELLYQEAERMGIASQIIEKDIEKKKDLAIQGLLNELGKDLEVSDKEAEEFYQSHKDEISGNFSEIKEKIKEYLKEEKRKEKIDRFIEELKNKGKIIRNEEWIKQQERLKPKNPLEKALKSKKPTVVDFGAGYCMPCKMMLPILEELKKEYKDKANIIILEISEYRDLAYKYKIKVIPTQIFFDKNGNEYWRHEGFLPKEEIIKKLKELGCE</sequence>
<dbReference type="EMBL" id="DTBX01000152">
    <property type="protein sequence ID" value="HGQ55683.1"/>
    <property type="molecule type" value="Genomic_DNA"/>
</dbReference>
<comment type="caution">
    <text evidence="3">The sequence shown here is derived from an EMBL/GenBank/DDBJ whole genome shotgun (WGS) entry which is preliminary data.</text>
</comment>
<keyword evidence="1" id="KW-0472">Membrane</keyword>
<reference evidence="3" key="1">
    <citation type="journal article" date="2020" name="mSystems">
        <title>Genome- and Community-Level Interaction Insights into Carbon Utilization and Element Cycling Functions of Hydrothermarchaeota in Hydrothermal Sediment.</title>
        <authorList>
            <person name="Zhou Z."/>
            <person name="Liu Y."/>
            <person name="Xu W."/>
            <person name="Pan J."/>
            <person name="Luo Z.H."/>
            <person name="Li M."/>
        </authorList>
    </citation>
    <scope>NUCLEOTIDE SEQUENCE [LARGE SCALE GENOMIC DNA]</scope>
    <source>
        <strain evidence="3">SpSt-655</strain>
    </source>
</reference>
<dbReference type="Gene3D" id="3.40.30.10">
    <property type="entry name" value="Glutaredoxin"/>
    <property type="match status" value="1"/>
</dbReference>
<gene>
    <name evidence="3" type="ORF">ENU28_04385</name>
</gene>
<feature type="domain" description="Thioredoxin" evidence="2">
    <location>
        <begin position="191"/>
        <end position="325"/>
    </location>
</feature>
<dbReference type="Gene3D" id="1.10.8.1040">
    <property type="match status" value="1"/>
</dbReference>
<evidence type="ECO:0000256" key="1">
    <source>
        <dbReference type="SAM" id="Phobius"/>
    </source>
</evidence>
<name>A0A7V4CII1_UNCW3</name>